<dbReference type="Proteomes" id="UP001049176">
    <property type="component" value="Chromosome 9"/>
</dbReference>
<dbReference type="GeneID" id="66082701"/>
<dbReference type="Gene3D" id="3.40.50.1820">
    <property type="entry name" value="alpha/beta hydrolase"/>
    <property type="match status" value="1"/>
</dbReference>
<keyword evidence="3" id="KW-0732">Signal</keyword>
<dbReference type="InterPro" id="IPR000073">
    <property type="entry name" value="AB_hydrolase_1"/>
</dbReference>
<dbReference type="EMBL" id="CM032189">
    <property type="protein sequence ID" value="KAG7087678.1"/>
    <property type="molecule type" value="Genomic_DNA"/>
</dbReference>
<proteinExistence type="inferred from homology"/>
<keyword evidence="7" id="KW-1185">Reference proteome</keyword>
<organism evidence="6 7">
    <name type="scientific">Marasmius oreades</name>
    <name type="common">fairy-ring Marasmius</name>
    <dbReference type="NCBI Taxonomy" id="181124"/>
    <lineage>
        <taxon>Eukaryota</taxon>
        <taxon>Fungi</taxon>
        <taxon>Dikarya</taxon>
        <taxon>Basidiomycota</taxon>
        <taxon>Agaricomycotina</taxon>
        <taxon>Agaricomycetes</taxon>
        <taxon>Agaricomycetidae</taxon>
        <taxon>Agaricales</taxon>
        <taxon>Marasmiineae</taxon>
        <taxon>Marasmiaceae</taxon>
        <taxon>Marasmius</taxon>
    </lineage>
</organism>
<sequence length="550" mass="59893">MHHKLGLFASLALTFSLNLAQEIEFFDWDAVQPSDTLDWGQCYTDFQCARFNVPLNYSDESVGSAVLAMIRLPSNLSSNDPNYRGPILFNPGGPGGSGVDALVGFGKDALSSLVGPEFDFVSFDPRGVGRTTPQVDLFSSENEKALWNLNNPDLNSLNGTGIVDAIPRLWAQFQILGQLVEDHDTSISLAHLTTDNVARDMLRIVEAHNRTKIIYYGVSYGTALGATFAAMFPDRIERMILDGVLDASSYYSGDWSAQFTDADKSLQLFFDGCFEVGSDKCPFHDSSPEKIKQNVLDLLESVRLKPVPVYEGPTSPYGIIDYAGLKTALQVATRQPYLGATSFLRLAQGLADLQRAGNGSIIFSFLGQEVYGRYTNISALNAPASIEREREAVIAISCTDMQEITDKPADLFAYFERVKGISMFVDTLLPIRTRCSGWKIHPDHFTGPITANTSFPILFIGNTADPVTPLASAKAMSAKFPGSVVFAQDSGGHTSLAAPSACTVGRMREYLLSGRLPEADSVCPIDVKLFEAPQSAVIPVRRSLVARGLF</sequence>
<evidence type="ECO:0008006" key="8">
    <source>
        <dbReference type="Google" id="ProtNLM"/>
    </source>
</evidence>
<accession>A0A9P7UMZ6</accession>
<keyword evidence="2" id="KW-0378">Hydrolase</keyword>
<evidence type="ECO:0000256" key="2">
    <source>
        <dbReference type="ARBA" id="ARBA00022801"/>
    </source>
</evidence>
<protein>
    <recommendedName>
        <fullName evidence="8">Alpha/beta-hydrolase</fullName>
    </recommendedName>
</protein>
<feature type="chain" id="PRO_5040469921" description="Alpha/beta-hydrolase" evidence="3">
    <location>
        <begin position="21"/>
        <end position="550"/>
    </location>
</feature>
<evidence type="ECO:0000313" key="6">
    <source>
        <dbReference type="EMBL" id="KAG7087678.1"/>
    </source>
</evidence>
<gene>
    <name evidence="6" type="ORF">E1B28_013626</name>
</gene>
<evidence type="ECO:0000313" key="7">
    <source>
        <dbReference type="Proteomes" id="UP001049176"/>
    </source>
</evidence>
<feature type="domain" description="Peptidase S33 tripeptidyl aminopeptidase-like C-terminal" evidence="5">
    <location>
        <begin position="429"/>
        <end position="523"/>
    </location>
</feature>
<evidence type="ECO:0000259" key="4">
    <source>
        <dbReference type="Pfam" id="PF00561"/>
    </source>
</evidence>
<dbReference type="PANTHER" id="PTHR43248:SF25">
    <property type="entry name" value="AB HYDROLASE-1 DOMAIN-CONTAINING PROTEIN-RELATED"/>
    <property type="match status" value="1"/>
</dbReference>
<dbReference type="InterPro" id="IPR029058">
    <property type="entry name" value="AB_hydrolase_fold"/>
</dbReference>
<dbReference type="OrthoDB" id="425534at2759"/>
<dbReference type="InterPro" id="IPR051601">
    <property type="entry name" value="Serine_prot/Carboxylest_S33"/>
</dbReference>
<dbReference type="Pfam" id="PF00561">
    <property type="entry name" value="Abhydrolase_1"/>
    <property type="match status" value="1"/>
</dbReference>
<dbReference type="PANTHER" id="PTHR43248">
    <property type="entry name" value="2-SUCCINYL-6-HYDROXY-2,4-CYCLOHEXADIENE-1-CARBOXYLATE SYNTHASE"/>
    <property type="match status" value="1"/>
</dbReference>
<evidence type="ECO:0000259" key="5">
    <source>
        <dbReference type="Pfam" id="PF08386"/>
    </source>
</evidence>
<comment type="similarity">
    <text evidence="1">Belongs to the peptidase S33 family.</text>
</comment>
<name>A0A9P7UMZ6_9AGAR</name>
<evidence type="ECO:0000256" key="1">
    <source>
        <dbReference type="ARBA" id="ARBA00010088"/>
    </source>
</evidence>
<dbReference type="RefSeq" id="XP_043004149.1">
    <property type="nucleotide sequence ID" value="XM_043158794.1"/>
</dbReference>
<dbReference type="KEGG" id="more:E1B28_013626"/>
<reference evidence="6" key="1">
    <citation type="journal article" date="2021" name="Genome Biol. Evol.">
        <title>The assembled and annotated genome of the fairy-ring fungus Marasmius oreades.</title>
        <authorList>
            <person name="Hiltunen M."/>
            <person name="Ament-Velasquez S.L."/>
            <person name="Johannesson H."/>
        </authorList>
    </citation>
    <scope>NUCLEOTIDE SEQUENCE</scope>
    <source>
        <strain evidence="6">03SP1</strain>
    </source>
</reference>
<dbReference type="GO" id="GO:0016787">
    <property type="term" value="F:hydrolase activity"/>
    <property type="evidence" value="ECO:0007669"/>
    <property type="project" value="UniProtKB-KW"/>
</dbReference>
<feature type="signal peptide" evidence="3">
    <location>
        <begin position="1"/>
        <end position="20"/>
    </location>
</feature>
<feature type="domain" description="AB hydrolase-1" evidence="4">
    <location>
        <begin position="86"/>
        <end position="272"/>
    </location>
</feature>
<comment type="caution">
    <text evidence="6">The sequence shown here is derived from an EMBL/GenBank/DDBJ whole genome shotgun (WGS) entry which is preliminary data.</text>
</comment>
<dbReference type="Pfam" id="PF08386">
    <property type="entry name" value="Abhydrolase_4"/>
    <property type="match status" value="1"/>
</dbReference>
<dbReference type="InterPro" id="IPR013595">
    <property type="entry name" value="Pept_S33_TAP-like_C"/>
</dbReference>
<dbReference type="SUPFAM" id="SSF53474">
    <property type="entry name" value="alpha/beta-Hydrolases"/>
    <property type="match status" value="1"/>
</dbReference>
<dbReference type="AlphaFoldDB" id="A0A9P7UMZ6"/>
<evidence type="ECO:0000256" key="3">
    <source>
        <dbReference type="SAM" id="SignalP"/>
    </source>
</evidence>